<gene>
    <name evidence="2" type="ORF">ALP74_200428</name>
</gene>
<reference evidence="2 3" key="1">
    <citation type="submission" date="2018-08" db="EMBL/GenBank/DDBJ databases">
        <title>Recombination of ecologically and evolutionarily significant loci maintains genetic cohesion in the Pseudomonas syringae species complex.</title>
        <authorList>
            <person name="Dillon M."/>
            <person name="Thakur S."/>
            <person name="Almeida R.N.D."/>
            <person name="Weir B.S."/>
            <person name="Guttman D.S."/>
        </authorList>
    </citation>
    <scope>NUCLEOTIDE SEQUENCE [LARGE SCALE GENOMIC DNA]</scope>
    <source>
        <strain evidence="2 3">ICMP 5019</strain>
    </source>
</reference>
<dbReference type="Proteomes" id="UP000272613">
    <property type="component" value="Unassembled WGS sequence"/>
</dbReference>
<accession>A0AB37QM74</accession>
<sequence length="29" mass="3516">MIDSTKLKKFTWFLFVFFSFHTGFGAFKH</sequence>
<evidence type="ECO:0000256" key="1">
    <source>
        <dbReference type="SAM" id="Phobius"/>
    </source>
</evidence>
<keyword evidence="1" id="KW-0812">Transmembrane</keyword>
<proteinExistence type="predicted"/>
<feature type="transmembrane region" description="Helical" evidence="1">
    <location>
        <begin position="12"/>
        <end position="27"/>
    </location>
</feature>
<dbReference type="AlphaFoldDB" id="A0AB37QM74"/>
<protein>
    <submittedName>
        <fullName evidence="2">Uncharacterized protein</fullName>
    </submittedName>
</protein>
<evidence type="ECO:0000313" key="2">
    <source>
        <dbReference type="EMBL" id="RMR97516.1"/>
    </source>
</evidence>
<keyword evidence="1" id="KW-0472">Membrane</keyword>
<evidence type="ECO:0000313" key="3">
    <source>
        <dbReference type="Proteomes" id="UP000272613"/>
    </source>
</evidence>
<keyword evidence="1" id="KW-1133">Transmembrane helix</keyword>
<dbReference type="EMBL" id="RBSH01000238">
    <property type="protein sequence ID" value="RMR97516.1"/>
    <property type="molecule type" value="Genomic_DNA"/>
</dbReference>
<organism evidence="2 3">
    <name type="scientific">Pseudomonas coronafaciens pv. garcae</name>
    <dbReference type="NCBI Taxonomy" id="251653"/>
    <lineage>
        <taxon>Bacteria</taxon>
        <taxon>Pseudomonadati</taxon>
        <taxon>Pseudomonadota</taxon>
        <taxon>Gammaproteobacteria</taxon>
        <taxon>Pseudomonadales</taxon>
        <taxon>Pseudomonadaceae</taxon>
        <taxon>Pseudomonas</taxon>
        <taxon>Pseudomonas coronafaciens</taxon>
    </lineage>
</organism>
<comment type="caution">
    <text evidence="2">The sequence shown here is derived from an EMBL/GenBank/DDBJ whole genome shotgun (WGS) entry which is preliminary data.</text>
</comment>
<name>A0AB37QM74_9PSED</name>